<evidence type="ECO:0000259" key="3">
    <source>
        <dbReference type="PROSITE" id="PS50137"/>
    </source>
</evidence>
<dbReference type="SUPFAM" id="SSF69065">
    <property type="entry name" value="RNase III domain-like"/>
    <property type="match status" value="1"/>
</dbReference>
<dbReference type="InterPro" id="IPR036389">
    <property type="entry name" value="RNase_III_sf"/>
</dbReference>
<dbReference type="InterPro" id="IPR024975">
    <property type="entry name" value="NOV_C"/>
</dbReference>
<feature type="domain" description="DRBM" evidence="3">
    <location>
        <begin position="146"/>
        <end position="220"/>
    </location>
</feature>
<dbReference type="Gene3D" id="1.10.1520.10">
    <property type="entry name" value="Ribonuclease III domain"/>
    <property type="match status" value="1"/>
</dbReference>
<dbReference type="PROSITE" id="PS50137">
    <property type="entry name" value="DS_RBD"/>
    <property type="match status" value="1"/>
</dbReference>
<feature type="region of interest" description="Disordered" evidence="2">
    <location>
        <begin position="350"/>
        <end position="370"/>
    </location>
</feature>
<evidence type="ECO:0000259" key="4">
    <source>
        <dbReference type="PROSITE" id="PS50142"/>
    </source>
</evidence>
<evidence type="ECO:0000313" key="5">
    <source>
        <dbReference type="EMBL" id="MPM15581.1"/>
    </source>
</evidence>
<dbReference type="InterPro" id="IPR000999">
    <property type="entry name" value="RNase_III_dom"/>
</dbReference>
<reference evidence="5" key="1">
    <citation type="submission" date="2019-08" db="EMBL/GenBank/DDBJ databases">
        <authorList>
            <person name="Kucharzyk K."/>
            <person name="Murdoch R.W."/>
            <person name="Higgins S."/>
            <person name="Loffler F."/>
        </authorList>
    </citation>
    <scope>NUCLEOTIDE SEQUENCE</scope>
</reference>
<feature type="region of interest" description="Disordered" evidence="2">
    <location>
        <begin position="400"/>
        <end position="421"/>
    </location>
</feature>
<keyword evidence="1" id="KW-0694">RNA-binding</keyword>
<protein>
    <submittedName>
        <fullName evidence="5">Ribonuclease 3</fullName>
        <ecNumber evidence="5">3.1.26.3</ecNumber>
    </submittedName>
</protein>
<evidence type="ECO:0000256" key="1">
    <source>
        <dbReference type="ARBA" id="ARBA00022884"/>
    </source>
</evidence>
<comment type="caution">
    <text evidence="5">The sequence shown here is derived from an EMBL/GenBank/DDBJ whole genome shotgun (WGS) entry which is preliminary data.</text>
</comment>
<dbReference type="InterPro" id="IPR014720">
    <property type="entry name" value="dsRBD_dom"/>
</dbReference>
<gene>
    <name evidence="5" type="primary">rnc_21</name>
    <name evidence="5" type="ORF">SDC9_61952</name>
</gene>
<name>A0A644XIH5_9ZZZZ</name>
<dbReference type="AlphaFoldDB" id="A0A644XIH5"/>
<organism evidence="5">
    <name type="scientific">bioreactor metagenome</name>
    <dbReference type="NCBI Taxonomy" id="1076179"/>
    <lineage>
        <taxon>unclassified sequences</taxon>
        <taxon>metagenomes</taxon>
        <taxon>ecological metagenomes</taxon>
    </lineage>
</organism>
<dbReference type="EC" id="3.1.26.3" evidence="5"/>
<dbReference type="Pfam" id="PF13020">
    <property type="entry name" value="NOV_C"/>
    <property type="match status" value="1"/>
</dbReference>
<dbReference type="EMBL" id="VSSQ01002466">
    <property type="protein sequence ID" value="MPM15581.1"/>
    <property type="molecule type" value="Genomic_DNA"/>
</dbReference>
<feature type="domain" description="RNase III" evidence="4">
    <location>
        <begin position="1"/>
        <end position="113"/>
    </location>
</feature>
<proteinExistence type="predicted"/>
<dbReference type="PROSITE" id="PS50142">
    <property type="entry name" value="RNASE_3_2"/>
    <property type="match status" value="1"/>
</dbReference>
<dbReference type="SUPFAM" id="SSF54768">
    <property type="entry name" value="dsRNA-binding domain-like"/>
    <property type="match status" value="1"/>
</dbReference>
<dbReference type="GO" id="GO:0006396">
    <property type="term" value="P:RNA processing"/>
    <property type="evidence" value="ECO:0007669"/>
    <property type="project" value="InterPro"/>
</dbReference>
<accession>A0A644XIH5</accession>
<feature type="compositionally biased region" description="Basic and acidic residues" evidence="2">
    <location>
        <begin position="350"/>
        <end position="362"/>
    </location>
</feature>
<sequence length="768" mass="87273">MLDACFTHKSFLFENKSANGDSYDNLSTLGSKVIEFCICLELMKCFDVVCQGQVGRLAVYRNGLLSIKNLYKVFKTDWLPKLKRGNGVSVLESKEAKANIVQAIFGAIFLNAFQNKVVDPLETVLKVVNKLIPIHREVESDNDLTDYSSWLNSFISPLGLELFQAKILEEGLAHKKRFLVELRVFHPLNNDLDFSSEGTGVTKKEATRQACKELFKQLKMFFNLSDYSIYSNSENWQNVLSKLISLAIKPSTHQQENLSLIGGLCLKSWSDEAATNILNNLYDNMLFTEIRIVYKLWTENNLSKKADAIISSHTNSYELIELILFEEVQENCSMDEAKIKKEMKFEQKLEKSQNRKEVDKPPTNDTKLSLNNELESSKVVTGIEVGLKKEKPIEKGKLNGETKIKSEDTQNTEKVKDLKTSADSTNEQIVINHSEGEQGQFYGIKDIPKNHISKINKEEQVSNIKAVISNSNKTNEKNSIQKILSSPISKSSKSVKLYKVHSRIFRFSSDRCPFCNEELKDYNRVILVNQKTEAKYIASSIKCCLVCDICGLIDMGLSSLGERGFLPLFYQGSPTYFQSTVITKALNPESIIRVISQEQVLVATDLIVEDEPIDQEDIESSPTKRQRVITPEALAKSLEFKNRIGMAGEKFVLEWERGYLEKIGRIDLAKRIVWEAQKNCAAGYDILSYFADGSPKYIEVKSTSGNSMSFEVTANEWEWAKYYGENYCIYRVFNVFGTTNMEKLENPISLYEQNKLQLTPTSFKATFL</sequence>
<evidence type="ECO:0000256" key="2">
    <source>
        <dbReference type="SAM" id="MobiDB-lite"/>
    </source>
</evidence>
<dbReference type="GO" id="GO:0004525">
    <property type="term" value="F:ribonuclease III activity"/>
    <property type="evidence" value="ECO:0007669"/>
    <property type="project" value="UniProtKB-EC"/>
</dbReference>
<dbReference type="Gene3D" id="3.30.160.20">
    <property type="match status" value="1"/>
</dbReference>
<keyword evidence="5" id="KW-0378">Hydrolase</keyword>
<feature type="compositionally biased region" description="Basic and acidic residues" evidence="2">
    <location>
        <begin position="400"/>
        <end position="420"/>
    </location>
</feature>
<dbReference type="GO" id="GO:0003723">
    <property type="term" value="F:RNA binding"/>
    <property type="evidence" value="ECO:0007669"/>
    <property type="project" value="UniProtKB-KW"/>
</dbReference>